<dbReference type="RefSeq" id="WP_006739582.1">
    <property type="nucleotide sequence ID" value="NZ_AEUZ02000001.1"/>
</dbReference>
<evidence type="ECO:0000313" key="2">
    <source>
        <dbReference type="Proteomes" id="UP000005388"/>
    </source>
</evidence>
<evidence type="ECO:0000313" key="1">
    <source>
        <dbReference type="EMBL" id="EHJ56841.1"/>
    </source>
</evidence>
<dbReference type="SUPFAM" id="SSF56399">
    <property type="entry name" value="ADP-ribosylation"/>
    <property type="match status" value="1"/>
</dbReference>
<dbReference type="InterPro" id="IPR018840">
    <property type="entry name" value="DUF2441"/>
</dbReference>
<dbReference type="AlphaFoldDB" id="G5KEG5"/>
<sequence length="186" mass="21732">MIAYHITHDTVEINQIYELLDPDLSIIRDDMKHIITDIYPEGLSRWGNYLYPQRSNTQNAGMIVYETIYEYERRLNFPDLPSRFQSIFATKSIEDLKIWLPTFQARNIPFFIWKIDTLDSSVIELDSNYLAGGDVFGLQAFSPVLTSFAANKYWKGSMTDNPRKELLVSPKIKFIENISNQFLDIF</sequence>
<accession>G5KEG5</accession>
<comment type="caution">
    <text evidence="1">The sequence shown here is derived from an EMBL/GenBank/DDBJ whole genome shotgun (WGS) entry which is preliminary data.</text>
</comment>
<organism evidence="1 2">
    <name type="scientific">Streptococcus urinalis 2285-97</name>
    <dbReference type="NCBI Taxonomy" id="764291"/>
    <lineage>
        <taxon>Bacteria</taxon>
        <taxon>Bacillati</taxon>
        <taxon>Bacillota</taxon>
        <taxon>Bacilli</taxon>
        <taxon>Lactobacillales</taxon>
        <taxon>Streptococcaceae</taxon>
        <taxon>Streptococcus</taxon>
    </lineage>
</organism>
<keyword evidence="2" id="KW-1185">Reference proteome</keyword>
<dbReference type="STRING" id="764291.STRUR_0799"/>
<name>G5KEG5_9STRE</name>
<protein>
    <submittedName>
        <fullName evidence="1">Uncharacterized protein</fullName>
    </submittedName>
</protein>
<gene>
    <name evidence="1" type="ORF">STRUR_0799</name>
</gene>
<reference evidence="1 2" key="1">
    <citation type="journal article" date="2014" name="Int. J. Syst. Evol. Microbiol.">
        <title>Phylogenomics and the dynamic genome evolution of the genus Streptococcus.</title>
        <authorList>
            <consortium name="The Broad Institute Genome Sequencing Platform"/>
            <person name="Richards V.P."/>
            <person name="Palmer S.R."/>
            <person name="Pavinski Bitar P.D."/>
            <person name="Qin X."/>
            <person name="Weinstock G.M."/>
            <person name="Highlander S.K."/>
            <person name="Town C.D."/>
            <person name="Burne R.A."/>
            <person name="Stanhope M.J."/>
        </authorList>
    </citation>
    <scope>NUCLEOTIDE SEQUENCE [LARGE SCALE GENOMIC DNA]</scope>
    <source>
        <strain evidence="1 2">2285-97</strain>
    </source>
</reference>
<dbReference type="Proteomes" id="UP000005388">
    <property type="component" value="Unassembled WGS sequence"/>
</dbReference>
<dbReference type="EMBL" id="AEUZ02000001">
    <property type="protein sequence ID" value="EHJ56841.1"/>
    <property type="molecule type" value="Genomic_DNA"/>
</dbReference>
<proteinExistence type="predicted"/>
<dbReference type="Pfam" id="PF10386">
    <property type="entry name" value="DUF2441"/>
    <property type="match status" value="1"/>
</dbReference>